<keyword evidence="1" id="KW-1133">Transmembrane helix</keyword>
<comment type="caution">
    <text evidence="2">The sequence shown here is derived from an EMBL/GenBank/DDBJ whole genome shotgun (WGS) entry which is preliminary data.</text>
</comment>
<dbReference type="AlphaFoldDB" id="A0A919WKR3"/>
<dbReference type="EMBL" id="BORC01000006">
    <property type="protein sequence ID" value="GIN63447.1"/>
    <property type="molecule type" value="Genomic_DNA"/>
</dbReference>
<keyword evidence="1" id="KW-0472">Membrane</keyword>
<feature type="transmembrane region" description="Helical" evidence="1">
    <location>
        <begin position="20"/>
        <end position="38"/>
    </location>
</feature>
<keyword evidence="1" id="KW-0812">Transmembrane</keyword>
<dbReference type="Proteomes" id="UP000682111">
    <property type="component" value="Unassembled WGS sequence"/>
</dbReference>
<accession>A0A919WKR3</accession>
<evidence type="ECO:0000313" key="2">
    <source>
        <dbReference type="EMBL" id="GIN63447.1"/>
    </source>
</evidence>
<sequence length="57" mass="6687">MSQKYRLYNHFVSNAIIKSGASVGFTFSIFLFQAIKFLEFPERNVHNRIRSGLVKYD</sequence>
<reference evidence="2" key="1">
    <citation type="submission" date="2021-03" db="EMBL/GenBank/DDBJ databases">
        <title>Antimicrobial resistance genes in bacteria isolated from Japanese honey, and their potential for conferring macrolide and lincosamide resistance in the American foulbrood pathogen Paenibacillus larvae.</title>
        <authorList>
            <person name="Okamoto M."/>
            <person name="Kumagai M."/>
            <person name="Kanamori H."/>
            <person name="Takamatsu D."/>
        </authorList>
    </citation>
    <scope>NUCLEOTIDE SEQUENCE</scope>
    <source>
        <strain evidence="2">J27TS8</strain>
    </source>
</reference>
<keyword evidence="3" id="KW-1185">Reference proteome</keyword>
<proteinExistence type="predicted"/>
<evidence type="ECO:0000256" key="1">
    <source>
        <dbReference type="SAM" id="Phobius"/>
    </source>
</evidence>
<name>A0A919WKR3_9BACI</name>
<protein>
    <submittedName>
        <fullName evidence="2">Uncharacterized protein</fullName>
    </submittedName>
</protein>
<gene>
    <name evidence="2" type="ORF">J27TS8_34400</name>
</gene>
<evidence type="ECO:0000313" key="3">
    <source>
        <dbReference type="Proteomes" id="UP000682111"/>
    </source>
</evidence>
<organism evidence="2 3">
    <name type="scientific">Robertmurraya siralis</name>
    <dbReference type="NCBI Taxonomy" id="77777"/>
    <lineage>
        <taxon>Bacteria</taxon>
        <taxon>Bacillati</taxon>
        <taxon>Bacillota</taxon>
        <taxon>Bacilli</taxon>
        <taxon>Bacillales</taxon>
        <taxon>Bacillaceae</taxon>
        <taxon>Robertmurraya</taxon>
    </lineage>
</organism>